<dbReference type="Proteomes" id="UP000016935">
    <property type="component" value="Unassembled WGS sequence"/>
</dbReference>
<evidence type="ECO:0000313" key="4">
    <source>
        <dbReference type="EMBL" id="EOA89683.1"/>
    </source>
</evidence>
<evidence type="ECO:0000256" key="2">
    <source>
        <dbReference type="SAM" id="MobiDB-lite"/>
    </source>
</evidence>
<dbReference type="Pfam" id="PF02926">
    <property type="entry name" value="THUMP"/>
    <property type="match status" value="1"/>
</dbReference>
<protein>
    <recommendedName>
        <fullName evidence="3">THUMP domain-containing protein</fullName>
    </recommendedName>
</protein>
<dbReference type="GO" id="GO:0006400">
    <property type="term" value="P:tRNA modification"/>
    <property type="evidence" value="ECO:0007669"/>
    <property type="project" value="InterPro"/>
</dbReference>
<dbReference type="AlphaFoldDB" id="R0K9M8"/>
<dbReference type="eggNOG" id="KOG3943">
    <property type="taxonomic scope" value="Eukaryota"/>
</dbReference>
<dbReference type="SUPFAM" id="SSF143437">
    <property type="entry name" value="THUMP domain-like"/>
    <property type="match status" value="1"/>
</dbReference>
<dbReference type="CDD" id="cd11717">
    <property type="entry name" value="THUMP_THUMPD1_like"/>
    <property type="match status" value="1"/>
</dbReference>
<sequence length="295" mass="32368">MSDAERAPKKRKAESGERQAGGNKRAKGRKNWDMPKRDTSNRAIQAGDAGIWATCAMKKEAKSVADLRDLFQEYATQLYGTTESSGAAADTDSDSEGDIEAEINKELADIRKPATKPLFTSVKLDTQCLVFFRTRSPLEPVSFVHKICQDIADGAQPKNLTYVKRLTAITATAKATPQGLDSVAKQVLAPHFHGPDQAGKKFAIRPSIRNNKEFSRDHVIKTIAAAVGPGHKVDLKSYDLLIIVEIYQNVIGMSVVGPDYEKLKRFNIEELRQPLSSAVPETKENANKATSEKVA</sequence>
<dbReference type="InterPro" id="IPR004114">
    <property type="entry name" value="THUMP_dom"/>
</dbReference>
<dbReference type="PANTHER" id="PTHR13452">
    <property type="entry name" value="THUMP DOMAIN CONTAINING PROTEIN 1-RELATED"/>
    <property type="match status" value="1"/>
</dbReference>
<dbReference type="OrthoDB" id="367221at2759"/>
<dbReference type="SMART" id="SM00981">
    <property type="entry name" value="THUMP"/>
    <property type="match status" value="1"/>
</dbReference>
<evidence type="ECO:0000313" key="5">
    <source>
        <dbReference type="Proteomes" id="UP000016935"/>
    </source>
</evidence>
<keyword evidence="5" id="KW-1185">Reference proteome</keyword>
<feature type="compositionally biased region" description="Basic and acidic residues" evidence="2">
    <location>
        <begin position="30"/>
        <end position="40"/>
    </location>
</feature>
<accession>R0K9M8</accession>
<dbReference type="RefSeq" id="XP_008022643.1">
    <property type="nucleotide sequence ID" value="XM_008024452.1"/>
</dbReference>
<reference evidence="4 5" key="1">
    <citation type="journal article" date="2012" name="PLoS Pathog.">
        <title>Diverse lifestyles and strategies of plant pathogenesis encoded in the genomes of eighteen Dothideomycetes fungi.</title>
        <authorList>
            <person name="Ohm R.A."/>
            <person name="Feau N."/>
            <person name="Henrissat B."/>
            <person name="Schoch C.L."/>
            <person name="Horwitz B.A."/>
            <person name="Barry K.W."/>
            <person name="Condon B.J."/>
            <person name="Copeland A.C."/>
            <person name="Dhillon B."/>
            <person name="Glaser F."/>
            <person name="Hesse C.N."/>
            <person name="Kosti I."/>
            <person name="LaButti K."/>
            <person name="Lindquist E.A."/>
            <person name="Lucas S."/>
            <person name="Salamov A.A."/>
            <person name="Bradshaw R.E."/>
            <person name="Ciuffetti L."/>
            <person name="Hamelin R.C."/>
            <person name="Kema G.H.J."/>
            <person name="Lawrence C."/>
            <person name="Scott J.A."/>
            <person name="Spatafora J.W."/>
            <person name="Turgeon B.G."/>
            <person name="de Wit P.J.G.M."/>
            <person name="Zhong S."/>
            <person name="Goodwin S.B."/>
            <person name="Grigoriev I.V."/>
        </authorList>
    </citation>
    <scope>NUCLEOTIDE SEQUENCE [LARGE SCALE GENOMIC DNA]</scope>
    <source>
        <strain evidence="5">28A</strain>
    </source>
</reference>
<dbReference type="GO" id="GO:0003723">
    <property type="term" value="F:RNA binding"/>
    <property type="evidence" value="ECO:0007669"/>
    <property type="project" value="UniProtKB-UniRule"/>
</dbReference>
<dbReference type="EMBL" id="KB908504">
    <property type="protein sequence ID" value="EOA89683.1"/>
    <property type="molecule type" value="Genomic_DNA"/>
</dbReference>
<evidence type="ECO:0000256" key="1">
    <source>
        <dbReference type="PROSITE-ProRule" id="PRU00529"/>
    </source>
</evidence>
<dbReference type="PANTHER" id="PTHR13452:SF10">
    <property type="entry name" value="THUMP DOMAIN-CONTAINING PROTEIN 1"/>
    <property type="match status" value="1"/>
</dbReference>
<evidence type="ECO:0000259" key="3">
    <source>
        <dbReference type="PROSITE" id="PS51165"/>
    </source>
</evidence>
<feature type="domain" description="THUMP" evidence="3">
    <location>
        <begin position="150"/>
        <end position="257"/>
    </location>
</feature>
<dbReference type="PROSITE" id="PS51165">
    <property type="entry name" value="THUMP"/>
    <property type="match status" value="1"/>
</dbReference>
<name>R0K9M8_EXST2</name>
<proteinExistence type="predicted"/>
<feature type="compositionally biased region" description="Basic and acidic residues" evidence="2">
    <location>
        <begin position="1"/>
        <end position="17"/>
    </location>
</feature>
<feature type="region of interest" description="Disordered" evidence="2">
    <location>
        <begin position="1"/>
        <end position="43"/>
    </location>
</feature>
<organism evidence="4 5">
    <name type="scientific">Exserohilum turcicum (strain 28A)</name>
    <name type="common">Northern leaf blight fungus</name>
    <name type="synonym">Setosphaeria turcica</name>
    <dbReference type="NCBI Taxonomy" id="671987"/>
    <lineage>
        <taxon>Eukaryota</taxon>
        <taxon>Fungi</taxon>
        <taxon>Dikarya</taxon>
        <taxon>Ascomycota</taxon>
        <taxon>Pezizomycotina</taxon>
        <taxon>Dothideomycetes</taxon>
        <taxon>Pleosporomycetidae</taxon>
        <taxon>Pleosporales</taxon>
        <taxon>Pleosporineae</taxon>
        <taxon>Pleosporaceae</taxon>
        <taxon>Exserohilum</taxon>
    </lineage>
</organism>
<gene>
    <name evidence="4" type="ORF">SETTUDRAFT_146765</name>
</gene>
<dbReference type="FunFam" id="3.30.2300.10:FF:000001">
    <property type="entry name" value="THUMP domain-containing protein 1"/>
    <property type="match status" value="1"/>
</dbReference>
<dbReference type="Gene3D" id="3.30.2300.10">
    <property type="entry name" value="THUMP superfamily"/>
    <property type="match status" value="1"/>
</dbReference>
<keyword evidence="1" id="KW-0694">RNA-binding</keyword>
<dbReference type="InterPro" id="IPR040183">
    <property type="entry name" value="THUMPD1-like"/>
</dbReference>
<dbReference type="STRING" id="671987.R0K9M8"/>
<dbReference type="GeneID" id="19396886"/>
<reference evidence="4 5" key="2">
    <citation type="journal article" date="2013" name="PLoS Genet.">
        <title>Comparative genome structure, secondary metabolite, and effector coding capacity across Cochliobolus pathogens.</title>
        <authorList>
            <person name="Condon B.J."/>
            <person name="Leng Y."/>
            <person name="Wu D."/>
            <person name="Bushley K.E."/>
            <person name="Ohm R.A."/>
            <person name="Otillar R."/>
            <person name="Martin J."/>
            <person name="Schackwitz W."/>
            <person name="Grimwood J."/>
            <person name="MohdZainudin N."/>
            <person name="Xue C."/>
            <person name="Wang R."/>
            <person name="Manning V.A."/>
            <person name="Dhillon B."/>
            <person name="Tu Z.J."/>
            <person name="Steffenson B.J."/>
            <person name="Salamov A."/>
            <person name="Sun H."/>
            <person name="Lowry S."/>
            <person name="LaButti K."/>
            <person name="Han J."/>
            <person name="Copeland A."/>
            <person name="Lindquist E."/>
            <person name="Barry K."/>
            <person name="Schmutz J."/>
            <person name="Baker S.E."/>
            <person name="Ciuffetti L.M."/>
            <person name="Grigoriev I.V."/>
            <person name="Zhong S."/>
            <person name="Turgeon B.G."/>
        </authorList>
    </citation>
    <scope>NUCLEOTIDE SEQUENCE [LARGE SCALE GENOMIC DNA]</scope>
    <source>
        <strain evidence="5">28A</strain>
    </source>
</reference>
<dbReference type="HOGENOM" id="CLU_039352_2_2_1"/>